<dbReference type="Proteomes" id="UP000541444">
    <property type="component" value="Unassembled WGS sequence"/>
</dbReference>
<name>A0A7J7N9A5_9MAGN</name>
<protein>
    <recommendedName>
        <fullName evidence="6">Pentatricopeptide repeat-containing protein</fullName>
    </recommendedName>
</protein>
<evidence type="ECO:0000313" key="4">
    <source>
        <dbReference type="EMBL" id="KAF6163468.1"/>
    </source>
</evidence>
<organism evidence="4 5">
    <name type="scientific">Kingdonia uniflora</name>
    <dbReference type="NCBI Taxonomy" id="39325"/>
    <lineage>
        <taxon>Eukaryota</taxon>
        <taxon>Viridiplantae</taxon>
        <taxon>Streptophyta</taxon>
        <taxon>Embryophyta</taxon>
        <taxon>Tracheophyta</taxon>
        <taxon>Spermatophyta</taxon>
        <taxon>Magnoliopsida</taxon>
        <taxon>Ranunculales</taxon>
        <taxon>Circaeasteraceae</taxon>
        <taxon>Kingdonia</taxon>
    </lineage>
</organism>
<dbReference type="PANTHER" id="PTHR47939">
    <property type="entry name" value="MEMBRANE-ASSOCIATED SALT-INDUCIBLE PROTEIN-LIKE"/>
    <property type="match status" value="1"/>
</dbReference>
<feature type="repeat" description="PPR" evidence="3">
    <location>
        <begin position="408"/>
        <end position="442"/>
    </location>
</feature>
<accession>A0A7J7N9A5</accession>
<dbReference type="InterPro" id="IPR011990">
    <property type="entry name" value="TPR-like_helical_dom_sf"/>
</dbReference>
<dbReference type="InterPro" id="IPR002885">
    <property type="entry name" value="PPR_rpt"/>
</dbReference>
<dbReference type="InterPro" id="IPR050667">
    <property type="entry name" value="PPR-containing_protein"/>
</dbReference>
<dbReference type="PROSITE" id="PS51375">
    <property type="entry name" value="PPR"/>
    <property type="match status" value="12"/>
</dbReference>
<feature type="repeat" description="PPR" evidence="3">
    <location>
        <begin position="295"/>
        <end position="329"/>
    </location>
</feature>
<dbReference type="AlphaFoldDB" id="A0A7J7N9A5"/>
<dbReference type="Pfam" id="PF13041">
    <property type="entry name" value="PPR_2"/>
    <property type="match status" value="4"/>
</dbReference>
<keyword evidence="5" id="KW-1185">Reference proteome</keyword>
<keyword evidence="2" id="KW-0677">Repeat</keyword>
<evidence type="ECO:0008006" key="6">
    <source>
        <dbReference type="Google" id="ProtNLM"/>
    </source>
</evidence>
<evidence type="ECO:0000256" key="3">
    <source>
        <dbReference type="PROSITE-ProRule" id="PRU00708"/>
    </source>
</evidence>
<dbReference type="NCBIfam" id="TIGR00756">
    <property type="entry name" value="PPR"/>
    <property type="match status" value="12"/>
</dbReference>
<feature type="repeat" description="PPR" evidence="3">
    <location>
        <begin position="548"/>
        <end position="582"/>
    </location>
</feature>
<dbReference type="Pfam" id="PF12854">
    <property type="entry name" value="PPR_1"/>
    <property type="match status" value="3"/>
</dbReference>
<feature type="repeat" description="PPR" evidence="3">
    <location>
        <begin position="618"/>
        <end position="652"/>
    </location>
</feature>
<feature type="repeat" description="PPR" evidence="3">
    <location>
        <begin position="654"/>
        <end position="688"/>
    </location>
</feature>
<dbReference type="PANTHER" id="PTHR47939:SF13">
    <property type="entry name" value="OS03G0201400 PROTEIN"/>
    <property type="match status" value="1"/>
</dbReference>
<dbReference type="OrthoDB" id="185373at2759"/>
<comment type="similarity">
    <text evidence="1">Belongs to the PPR family. P subfamily.</text>
</comment>
<evidence type="ECO:0000313" key="5">
    <source>
        <dbReference type="Proteomes" id="UP000541444"/>
    </source>
</evidence>
<comment type="caution">
    <text evidence="4">The sequence shown here is derived from an EMBL/GenBank/DDBJ whole genome shotgun (WGS) entry which is preliminary data.</text>
</comment>
<feature type="repeat" description="PPR" evidence="3">
    <location>
        <begin position="478"/>
        <end position="512"/>
    </location>
</feature>
<evidence type="ECO:0000256" key="2">
    <source>
        <dbReference type="ARBA" id="ARBA00022737"/>
    </source>
</evidence>
<proteinExistence type="inferred from homology"/>
<dbReference type="Gene3D" id="1.25.40.10">
    <property type="entry name" value="Tetratricopeptide repeat domain"/>
    <property type="match status" value="5"/>
</dbReference>
<feature type="repeat" description="PPR" evidence="3">
    <location>
        <begin position="372"/>
        <end position="406"/>
    </location>
</feature>
<dbReference type="SUPFAM" id="SSF81901">
    <property type="entry name" value="HCP-like"/>
    <property type="match status" value="1"/>
</dbReference>
<feature type="repeat" description="PPR" evidence="3">
    <location>
        <begin position="330"/>
        <end position="360"/>
    </location>
</feature>
<feature type="repeat" description="PPR" evidence="3">
    <location>
        <begin position="513"/>
        <end position="547"/>
    </location>
</feature>
<feature type="repeat" description="PPR" evidence="3">
    <location>
        <begin position="443"/>
        <end position="477"/>
    </location>
</feature>
<dbReference type="EMBL" id="JACGCM010000981">
    <property type="protein sequence ID" value="KAF6163468.1"/>
    <property type="molecule type" value="Genomic_DNA"/>
</dbReference>
<sequence length="765" mass="85728">MSIRTLLSSPKQPLHLLKHHRYLSAIVDIDNVLPTQPQPQTPPNITSKLIHLLNSINTDNWNDNDELRQLLSTINTTPPTLIQLLRRLGTSAKALKLYQWVQTNVVPISPSLAYQAIFEIAAREPDSCLKLLDVLELSRDENVALTVESVAILVRSFARAQMVDEVRRVFNEIQPCNRTTYICNVLLALMFRGGNVDDSLVLLDEMLQLESESESGLGYPPNDSTGFIVFAWLLREKTVRPEMVVSLVFKLGDHGVFPDGMTIMRLITKLGHGSHCSQAWELLNGLMKIKEGPVDAQSCNAMLTWLGRTNDFQKMNLLMAEMKEKGIRPNVVTFGVLVMYLCKSRRVDEALRVLNEMTKEEENGEGFFVRPDVVIYNTLFDGLCKVGRPGEALALMQKMRLQNVCAPTTVTYNCLIYGFCKSGEIESSIELFDQMKEEGVPPNIITVNTLVDGMCKHGRIGTALKFFNDMQINGIKGDTVTYTSLINAHCRVNNIDKAMALFDEMMSAKCTPDAIVYYTLISGLIQAGQLDDAISIVGKMKASGFCLDAVSYNVLINGFCKENRMDKVSEIFKEMELSGIRPDEVTYNTIISSLGKSGDFNTATETMKKMIGEGLVPTVVTFGALIHGYCIIGKLDVAMTIFENMRSTSKVSPNTVIYNILIDSLCKENKTEVAVSLMDEMQVKGVVPNVITYNAMFRGLQEKKWLDKALEMMDRMQRQACNPDYVTMEILTEWFSAVGEMESLRNFVQEYQVSASLPRNEAKLR</sequence>
<feature type="repeat" description="PPR" evidence="3">
    <location>
        <begin position="689"/>
        <end position="723"/>
    </location>
</feature>
<evidence type="ECO:0000256" key="1">
    <source>
        <dbReference type="ARBA" id="ARBA00007626"/>
    </source>
</evidence>
<reference evidence="4 5" key="1">
    <citation type="journal article" date="2020" name="IScience">
        <title>Genome Sequencing of the Endangered Kingdonia uniflora (Circaeasteraceae, Ranunculales) Reveals Potential Mechanisms of Evolutionary Specialization.</title>
        <authorList>
            <person name="Sun Y."/>
            <person name="Deng T."/>
            <person name="Zhang A."/>
            <person name="Moore M.J."/>
            <person name="Landis J.B."/>
            <person name="Lin N."/>
            <person name="Zhang H."/>
            <person name="Zhang X."/>
            <person name="Huang J."/>
            <person name="Zhang X."/>
            <person name="Sun H."/>
            <person name="Wang H."/>
        </authorList>
    </citation>
    <scope>NUCLEOTIDE SEQUENCE [LARGE SCALE GENOMIC DNA]</scope>
    <source>
        <strain evidence="4">TB1705</strain>
        <tissue evidence="4">Leaf</tissue>
    </source>
</reference>
<gene>
    <name evidence="4" type="ORF">GIB67_029317</name>
</gene>
<feature type="repeat" description="PPR" evidence="3">
    <location>
        <begin position="583"/>
        <end position="617"/>
    </location>
</feature>
<dbReference type="Pfam" id="PF01535">
    <property type="entry name" value="PPR"/>
    <property type="match status" value="1"/>
</dbReference>